<dbReference type="EMBL" id="JACMSC010000019">
    <property type="protein sequence ID" value="KAG6473785.1"/>
    <property type="molecule type" value="Genomic_DNA"/>
</dbReference>
<protein>
    <submittedName>
        <fullName evidence="9">Uncharacterized protein</fullName>
    </submittedName>
</protein>
<reference evidence="9 10" key="1">
    <citation type="submission" date="2020-08" db="EMBL/GenBank/DDBJ databases">
        <title>Plant Genome Project.</title>
        <authorList>
            <person name="Zhang R.-G."/>
        </authorList>
    </citation>
    <scope>NUCLEOTIDE SEQUENCE [LARGE SCALE GENOMIC DNA]</scope>
    <source>
        <tissue evidence="9">Rhizome</tissue>
    </source>
</reference>
<keyword evidence="2" id="KW-0813">Transport</keyword>
<dbReference type="AlphaFoldDB" id="A0A8J5C625"/>
<evidence type="ECO:0000256" key="5">
    <source>
        <dbReference type="ARBA" id="ARBA00022989"/>
    </source>
</evidence>
<evidence type="ECO:0000256" key="2">
    <source>
        <dbReference type="ARBA" id="ARBA00022448"/>
    </source>
</evidence>
<evidence type="ECO:0000313" key="9">
    <source>
        <dbReference type="EMBL" id="KAG6473785.1"/>
    </source>
</evidence>
<dbReference type="GO" id="GO:0016020">
    <property type="term" value="C:membrane"/>
    <property type="evidence" value="ECO:0007669"/>
    <property type="project" value="UniProtKB-SubCell"/>
</dbReference>
<evidence type="ECO:0000313" key="10">
    <source>
        <dbReference type="Proteomes" id="UP000734854"/>
    </source>
</evidence>
<evidence type="ECO:0000256" key="6">
    <source>
        <dbReference type="ARBA" id="ARBA00023136"/>
    </source>
</evidence>
<dbReference type="SUPFAM" id="SSF81338">
    <property type="entry name" value="Aquaporin-like"/>
    <property type="match status" value="1"/>
</dbReference>
<evidence type="ECO:0000256" key="4">
    <source>
        <dbReference type="ARBA" id="ARBA00022737"/>
    </source>
</evidence>
<evidence type="ECO:0000256" key="3">
    <source>
        <dbReference type="ARBA" id="ARBA00022692"/>
    </source>
</evidence>
<name>A0A8J5C625_ZINOF</name>
<comment type="caution">
    <text evidence="9">The sequence shown here is derived from an EMBL/GenBank/DDBJ whole genome shotgun (WGS) entry which is preliminary data.</text>
</comment>
<comment type="subcellular location">
    <subcellularLocation>
        <location evidence="1">Membrane</location>
        <topology evidence="1">Multi-pass membrane protein</topology>
    </subcellularLocation>
</comment>
<evidence type="ECO:0000256" key="8">
    <source>
        <dbReference type="SAM" id="Phobius"/>
    </source>
</evidence>
<accession>A0A8J5C625</accession>
<sequence>MGGTSFNPTGNATFYAAGFEDDTLISMAIRFPAQAAGAIGGLLALYEVMPPKYKNLLVGPYLKVDLHTGVIAEGVLTFVITVVVLCIVFKWPRSALVKTLMITICTHGVIIAGNGYTGPSMNPTNVNALDFSVTFLLLSLSACTFIPRSLNFS</sequence>
<organism evidence="9 10">
    <name type="scientific">Zingiber officinale</name>
    <name type="common">Ginger</name>
    <name type="synonym">Amomum zingiber</name>
    <dbReference type="NCBI Taxonomy" id="94328"/>
    <lineage>
        <taxon>Eukaryota</taxon>
        <taxon>Viridiplantae</taxon>
        <taxon>Streptophyta</taxon>
        <taxon>Embryophyta</taxon>
        <taxon>Tracheophyta</taxon>
        <taxon>Spermatophyta</taxon>
        <taxon>Magnoliopsida</taxon>
        <taxon>Liliopsida</taxon>
        <taxon>Zingiberales</taxon>
        <taxon>Zingiberaceae</taxon>
        <taxon>Zingiber</taxon>
    </lineage>
</organism>
<proteinExistence type="inferred from homology"/>
<keyword evidence="10" id="KW-1185">Reference proteome</keyword>
<dbReference type="Pfam" id="PF00230">
    <property type="entry name" value="MIP"/>
    <property type="match status" value="1"/>
</dbReference>
<keyword evidence="6 8" id="KW-0472">Membrane</keyword>
<keyword evidence="4" id="KW-0677">Repeat</keyword>
<dbReference type="Proteomes" id="UP000734854">
    <property type="component" value="Unassembled WGS sequence"/>
</dbReference>
<dbReference type="PANTHER" id="PTHR46739">
    <property type="entry name" value="AQUAPORIN SIP1-1"/>
    <property type="match status" value="1"/>
</dbReference>
<dbReference type="PANTHER" id="PTHR46739:SF3">
    <property type="entry name" value="AQUAPORIN SIP1-1"/>
    <property type="match status" value="1"/>
</dbReference>
<comment type="similarity">
    <text evidence="7">Belongs to the MIP/aquaporin (TC 1.A.8) family. SIP (TC 1.A.8.10) subfamily.</text>
</comment>
<feature type="transmembrane region" description="Helical" evidence="8">
    <location>
        <begin position="69"/>
        <end position="89"/>
    </location>
</feature>
<feature type="transmembrane region" description="Helical" evidence="8">
    <location>
        <begin position="128"/>
        <end position="147"/>
    </location>
</feature>
<dbReference type="GO" id="GO:0015250">
    <property type="term" value="F:water channel activity"/>
    <property type="evidence" value="ECO:0007669"/>
    <property type="project" value="InterPro"/>
</dbReference>
<dbReference type="InterPro" id="IPR044222">
    <property type="entry name" value="SIP1-1/2-like"/>
</dbReference>
<keyword evidence="3 8" id="KW-0812">Transmembrane</keyword>
<evidence type="ECO:0000256" key="7">
    <source>
        <dbReference type="ARBA" id="ARBA00024030"/>
    </source>
</evidence>
<dbReference type="InterPro" id="IPR023271">
    <property type="entry name" value="Aquaporin-like"/>
</dbReference>
<feature type="transmembrane region" description="Helical" evidence="8">
    <location>
        <begin position="96"/>
        <end position="116"/>
    </location>
</feature>
<keyword evidence="5 8" id="KW-1133">Transmembrane helix</keyword>
<dbReference type="InterPro" id="IPR000425">
    <property type="entry name" value="MIP"/>
</dbReference>
<dbReference type="Gene3D" id="1.20.1080.10">
    <property type="entry name" value="Glycerol uptake facilitator protein"/>
    <property type="match status" value="1"/>
</dbReference>
<gene>
    <name evidence="9" type="ORF">ZIOFF_067702</name>
</gene>
<evidence type="ECO:0000256" key="1">
    <source>
        <dbReference type="ARBA" id="ARBA00004141"/>
    </source>
</evidence>